<feature type="domain" description="NFACT RNA-binding" evidence="6">
    <location>
        <begin position="464"/>
        <end position="553"/>
    </location>
</feature>
<comment type="caution">
    <text evidence="7">The sequence shown here is derived from an EMBL/GenBank/DDBJ whole genome shotgun (WGS) entry which is preliminary data.</text>
</comment>
<dbReference type="Gene3D" id="2.30.310.10">
    <property type="entry name" value="ibrinogen binding protein from staphylococcus aureus domain"/>
    <property type="match status" value="1"/>
</dbReference>
<keyword evidence="3 5" id="KW-0694">RNA-binding</keyword>
<evidence type="ECO:0000259" key="6">
    <source>
        <dbReference type="Pfam" id="PF05670"/>
    </source>
</evidence>
<evidence type="ECO:0000256" key="4">
    <source>
        <dbReference type="ARBA" id="ARBA00022917"/>
    </source>
</evidence>
<comment type="subunit">
    <text evidence="5">Associates with stalled 50S ribosomal subunits. Binds to RqcP.</text>
</comment>
<keyword evidence="4 5" id="KW-0648">Protein biosynthesis</keyword>
<accession>A0A9D1M0G4</accession>
<dbReference type="EMBL" id="DVNH01000021">
    <property type="protein sequence ID" value="HIU51580.1"/>
    <property type="molecule type" value="Genomic_DNA"/>
</dbReference>
<evidence type="ECO:0000313" key="7">
    <source>
        <dbReference type="EMBL" id="HIU51580.1"/>
    </source>
</evidence>
<evidence type="ECO:0000313" key="8">
    <source>
        <dbReference type="Proteomes" id="UP000824093"/>
    </source>
</evidence>
<dbReference type="PANTHER" id="PTHR15239:SF6">
    <property type="entry name" value="RIBOSOME QUALITY CONTROL COMPLEX SUBUNIT NEMF"/>
    <property type="match status" value="1"/>
</dbReference>
<dbReference type="Proteomes" id="UP000824093">
    <property type="component" value="Unassembled WGS sequence"/>
</dbReference>
<comment type="function">
    <text evidence="5">Key component of the ribosome quality control system (RQC), a ribosome-associated complex that mediates the extraction of incompletely synthesized nascent chains from stalled ribosomes and their subsequent degradation. RqcH recruits Ala-charged tRNA, and with RqcP directs the elongation of stalled nascent chains on 50S ribosomal subunits, leading to non-templated C-terminal alanine extensions (Ala tail). The Ala tail promotes nascent chain degradation. May add between 1 and at least 8 Ala residues. Binds to stalled 50S ribosomal subunits.</text>
</comment>
<dbReference type="InterPro" id="IPR008532">
    <property type="entry name" value="NFACT_RNA-bd"/>
</dbReference>
<evidence type="ECO:0000256" key="1">
    <source>
        <dbReference type="ARBA" id="ARBA00022555"/>
    </source>
</evidence>
<name>A0A9D1M0G4_9FIRM</name>
<dbReference type="GO" id="GO:1990112">
    <property type="term" value="C:RQC complex"/>
    <property type="evidence" value="ECO:0007669"/>
    <property type="project" value="TreeGrafter"/>
</dbReference>
<evidence type="ECO:0000256" key="3">
    <source>
        <dbReference type="ARBA" id="ARBA00022884"/>
    </source>
</evidence>
<comment type="similarity">
    <text evidence="5">Belongs to the NEMF family.</text>
</comment>
<dbReference type="InterPro" id="IPR043682">
    <property type="entry name" value="RqcH_bacterial"/>
</dbReference>
<dbReference type="Pfam" id="PF05670">
    <property type="entry name" value="NFACT-R_1"/>
    <property type="match status" value="1"/>
</dbReference>
<dbReference type="InterPro" id="IPR051608">
    <property type="entry name" value="RQC_Subunit_NEMF"/>
</dbReference>
<protein>
    <recommendedName>
        <fullName evidence="5">Rqc2 homolog RqcH</fullName>
        <shortName evidence="5">RqcH</shortName>
    </recommendedName>
</protein>
<dbReference type="GO" id="GO:0072344">
    <property type="term" value="P:rescue of stalled ribosome"/>
    <property type="evidence" value="ECO:0007669"/>
    <property type="project" value="UniProtKB-UniRule"/>
</dbReference>
<reference evidence="7" key="2">
    <citation type="journal article" date="2021" name="PeerJ">
        <title>Extensive microbial diversity within the chicken gut microbiome revealed by metagenomics and culture.</title>
        <authorList>
            <person name="Gilroy R."/>
            <person name="Ravi A."/>
            <person name="Getino M."/>
            <person name="Pursley I."/>
            <person name="Horton D.L."/>
            <person name="Alikhan N.F."/>
            <person name="Baker D."/>
            <person name="Gharbi K."/>
            <person name="Hall N."/>
            <person name="Watson M."/>
            <person name="Adriaenssens E.M."/>
            <person name="Foster-Nyarko E."/>
            <person name="Jarju S."/>
            <person name="Secka A."/>
            <person name="Antonio M."/>
            <person name="Oren A."/>
            <person name="Chaudhuri R.R."/>
            <person name="La Ragione R."/>
            <person name="Hildebrand F."/>
            <person name="Pallen M.J."/>
        </authorList>
    </citation>
    <scope>NUCLEOTIDE SEQUENCE</scope>
    <source>
        <strain evidence="7">CHK195-15760</strain>
    </source>
</reference>
<dbReference type="GO" id="GO:0043023">
    <property type="term" value="F:ribosomal large subunit binding"/>
    <property type="evidence" value="ECO:0007669"/>
    <property type="project" value="UniProtKB-UniRule"/>
</dbReference>
<dbReference type="GO" id="GO:0000049">
    <property type="term" value="F:tRNA binding"/>
    <property type="evidence" value="ECO:0007669"/>
    <property type="project" value="UniProtKB-UniRule"/>
</dbReference>
<reference evidence="7" key="1">
    <citation type="submission" date="2020-10" db="EMBL/GenBank/DDBJ databases">
        <authorList>
            <person name="Gilroy R."/>
        </authorList>
    </citation>
    <scope>NUCLEOTIDE SEQUENCE</scope>
    <source>
        <strain evidence="7">CHK195-15760</strain>
    </source>
</reference>
<dbReference type="Pfam" id="PF05833">
    <property type="entry name" value="NFACT_N"/>
    <property type="match status" value="1"/>
</dbReference>
<dbReference type="GO" id="GO:0019843">
    <property type="term" value="F:rRNA binding"/>
    <property type="evidence" value="ECO:0007669"/>
    <property type="project" value="UniProtKB-UniRule"/>
</dbReference>
<evidence type="ECO:0000256" key="5">
    <source>
        <dbReference type="HAMAP-Rule" id="MF_00844"/>
    </source>
</evidence>
<proteinExistence type="inferred from homology"/>
<dbReference type="AlphaFoldDB" id="A0A9D1M0G4"/>
<sequence length="582" mass="67547">MPFDGLVTKSIVTELHSCVLNGKITKILEPTKNEIVLGIYANGKNYAIAICIDSNEYRIHLTTHFKPNPLNAPNFCMFLRKHIMGYRIKNIYTLGLERLITIELEGYNELNDLSTKKLIIELMGKHSNIILINENDIILDSLRHLDTSSNSNRDILPAHPYMVPLNEKQDILTLKDFYEFRDKLLSHPSADLTHMLVNRFTGFSIPSCSYILKILNISSASFSDDDLENLYQFLKQFITSILQNSSRIVPITNERGKMDYCMDFTSKDSNLSNNFFLDDFYFEKEETINFTNYRNGVLKLILNTLSKYKVRLKNINQKLEECSHKDDYQLYGELISANLYRFSKDDIYSSIVLENYYDQNSLIEIKLNKTISLYQNMQQFFKKYRKLKNASEIVAKQKNETNQELSYLESIVFELENCKNIQDLNDIYTEISQNPIFELPISKKKKTNKKEKDMPSRPREYIIDNYTFFIGRNNLQNDYLTTKLANKTDLWFHTKDIHGSHVILKTNHQTLEEIPENIIITAAQLAAYYSKASLSSNVPVDYCYVKYVKKPSGSKPGMVIYSNNKTINVTPSDILSFIKSNV</sequence>
<organism evidence="7 8">
    <name type="scientific">Candidatus Merdicola faecigallinarum</name>
    <dbReference type="NCBI Taxonomy" id="2840862"/>
    <lineage>
        <taxon>Bacteria</taxon>
        <taxon>Bacillati</taxon>
        <taxon>Bacillota</taxon>
        <taxon>Clostridia</taxon>
        <taxon>Candidatus Merdicola</taxon>
    </lineage>
</organism>
<keyword evidence="1 5" id="KW-0820">tRNA-binding</keyword>
<evidence type="ECO:0000256" key="2">
    <source>
        <dbReference type="ARBA" id="ARBA00022730"/>
    </source>
</evidence>
<keyword evidence="2 5" id="KW-0699">rRNA-binding</keyword>
<dbReference type="HAMAP" id="MF_00844_B">
    <property type="entry name" value="RqcH_B"/>
    <property type="match status" value="1"/>
</dbReference>
<dbReference type="PANTHER" id="PTHR15239">
    <property type="entry name" value="NUCLEAR EXPORT MEDIATOR FACTOR NEMF"/>
    <property type="match status" value="1"/>
</dbReference>
<gene>
    <name evidence="5" type="primary">rqcH</name>
    <name evidence="7" type="ORF">IAB70_03020</name>
</gene>